<evidence type="ECO:0000256" key="3">
    <source>
        <dbReference type="ARBA" id="ARBA00022448"/>
    </source>
</evidence>
<evidence type="ECO:0000256" key="6">
    <source>
        <dbReference type="ARBA" id="ARBA00049753"/>
    </source>
</evidence>
<dbReference type="Pfam" id="PF01547">
    <property type="entry name" value="SBP_bac_1"/>
    <property type="match status" value="1"/>
</dbReference>
<dbReference type="PANTHER" id="PTHR43649:SF28">
    <property type="entry name" value="BINDING PROTEIN COMPONENT OF ABC SUGAR TRANSPORTER-RELATED"/>
    <property type="match status" value="1"/>
</dbReference>
<evidence type="ECO:0000256" key="2">
    <source>
        <dbReference type="ARBA" id="ARBA00008520"/>
    </source>
</evidence>
<keyword evidence="8" id="KW-1185">Reference proteome</keyword>
<comment type="function">
    <text evidence="5">Part of a binding-protein-dependent transport system for a sugar.</text>
</comment>
<dbReference type="SUPFAM" id="SSF53850">
    <property type="entry name" value="Periplasmic binding protein-like II"/>
    <property type="match status" value="1"/>
</dbReference>
<evidence type="ECO:0000313" key="7">
    <source>
        <dbReference type="EMBL" id="TGG95865.1"/>
    </source>
</evidence>
<dbReference type="AlphaFoldDB" id="A0A4Z0WKV3"/>
<dbReference type="Gene3D" id="3.40.190.10">
    <property type="entry name" value="Periplasmic binding protein-like II"/>
    <property type="match status" value="2"/>
</dbReference>
<proteinExistence type="inferred from homology"/>
<dbReference type="GO" id="GO:0042597">
    <property type="term" value="C:periplasmic space"/>
    <property type="evidence" value="ECO:0007669"/>
    <property type="project" value="UniProtKB-SubCell"/>
</dbReference>
<reference evidence="7 8" key="1">
    <citation type="submission" date="2019-04" db="EMBL/GenBank/DDBJ databases">
        <title>Natronospirillum operosus gen. nov., sp. nov., a haloalkaliphilic satellite isolated from decaying biomass of laboratory culture of cyanobacterium Geitlerinema sp. and proposal of Natronospirillaceae fam. nov. and Saccharospirillaceae fam. nov.</title>
        <authorList>
            <person name="Kevbrin V."/>
            <person name="Boltyanskaya Y."/>
            <person name="Koziaeva V."/>
            <person name="Grouzdev D.S."/>
            <person name="Park M."/>
            <person name="Cho J."/>
        </authorList>
    </citation>
    <scope>NUCLEOTIDE SEQUENCE [LARGE SCALE GENOMIC DNA]</scope>
    <source>
        <strain evidence="7 8">G-116</strain>
    </source>
</reference>
<keyword evidence="4" id="KW-0732">Signal</keyword>
<dbReference type="Proteomes" id="UP000297475">
    <property type="component" value="Unassembled WGS sequence"/>
</dbReference>
<evidence type="ECO:0000256" key="4">
    <source>
        <dbReference type="ARBA" id="ARBA00022729"/>
    </source>
</evidence>
<dbReference type="InterPro" id="IPR050490">
    <property type="entry name" value="Bact_solute-bd_prot1"/>
</dbReference>
<evidence type="ECO:0000313" key="8">
    <source>
        <dbReference type="Proteomes" id="UP000297475"/>
    </source>
</evidence>
<gene>
    <name evidence="7" type="ORF">E4656_05550</name>
</gene>
<dbReference type="InterPro" id="IPR006059">
    <property type="entry name" value="SBP"/>
</dbReference>
<dbReference type="PANTHER" id="PTHR43649">
    <property type="entry name" value="ARABINOSE-BINDING PROTEIN-RELATED"/>
    <property type="match status" value="1"/>
</dbReference>
<evidence type="ECO:0000256" key="5">
    <source>
        <dbReference type="ARBA" id="ARBA00049629"/>
    </source>
</evidence>
<name>A0A4Z0WKV3_9GAMM</name>
<organism evidence="7 8">
    <name type="scientific">Natronospirillum operosum</name>
    <dbReference type="NCBI Taxonomy" id="2759953"/>
    <lineage>
        <taxon>Bacteria</taxon>
        <taxon>Pseudomonadati</taxon>
        <taxon>Pseudomonadota</taxon>
        <taxon>Gammaproteobacteria</taxon>
        <taxon>Oceanospirillales</taxon>
        <taxon>Natronospirillaceae</taxon>
        <taxon>Natronospirillum</taxon>
    </lineage>
</organism>
<protein>
    <recommendedName>
        <fullName evidence="6">Probable sugar-binding periplasmic protein</fullName>
    </recommendedName>
</protein>
<dbReference type="OrthoDB" id="5580590at2"/>
<keyword evidence="3" id="KW-0813">Transport</keyword>
<evidence type="ECO:0000256" key="1">
    <source>
        <dbReference type="ARBA" id="ARBA00004418"/>
    </source>
</evidence>
<comment type="subcellular location">
    <subcellularLocation>
        <location evidence="1">Periplasm</location>
    </subcellularLocation>
</comment>
<comment type="caution">
    <text evidence="7">The sequence shown here is derived from an EMBL/GenBank/DDBJ whole genome shotgun (WGS) entry which is preliminary data.</text>
</comment>
<sequence length="436" mass="48848">MKEFYGICRVMIGKKQAVQSMKLGLVILLLTLLPLPSVQATTPLDVLHWWTSPGEHRAAEVLRQDLLQHSVIWQDHAVPGGGGDSAMAVLKAQVIAGSPPDVAQIIGPNIGEWANLGYLQPLDEWTANWPDDWHRTLDELTRFNGERVAVPISIHRINWMWLNPQVYQELGLSLPTSWSQIMRDAETLRDAGITPLAHGGQPWQVATLFETLLLSVGGPEFYRDYFVYRTPEALADSRVEEALHLLRDLKTLMDDEMQNREWQEASRMVIEGEAAMQIMGDWVKGEFVAHSMEAGQDFLCMPVPGTAQHHLYSVDTFVFFQREDDETRAAQARFAEGIMDSNTQRLFSLQKGTIPARADLSLAGFDDCAQTSAHVFREAEATGLLAPSMAHSMATTPGVESALFHVLHRFFRDDDIPVTTAREQMARVLGALRDHE</sequence>
<dbReference type="EMBL" id="SRMF01000001">
    <property type="protein sequence ID" value="TGG95865.1"/>
    <property type="molecule type" value="Genomic_DNA"/>
</dbReference>
<comment type="similarity">
    <text evidence="2">Belongs to the bacterial solute-binding protein 1 family.</text>
</comment>
<accession>A0A4Z0WKV3</accession>